<name>A0A2V5ILZ1_9EURO</name>
<gene>
    <name evidence="1" type="ORF">BP00DRAFT_478878</name>
</gene>
<accession>A0A2V5ILZ1</accession>
<sequence length="105" mass="12565">MGKLGLCPPRLEILAEHPIHRIPKVQPRTLDLAEHHPNASHFSYMMTGRKKRTRDDYYEETENHDPLRYTIARKLKIDHLIEARETEQDLVVAPREYWEMFETEN</sequence>
<dbReference type="Proteomes" id="UP000248817">
    <property type="component" value="Unassembled WGS sequence"/>
</dbReference>
<evidence type="ECO:0000313" key="1">
    <source>
        <dbReference type="EMBL" id="PYI29520.1"/>
    </source>
</evidence>
<evidence type="ECO:0000313" key="2">
    <source>
        <dbReference type="Proteomes" id="UP000248817"/>
    </source>
</evidence>
<reference evidence="1 2" key="1">
    <citation type="submission" date="2018-02" db="EMBL/GenBank/DDBJ databases">
        <title>The genomes of Aspergillus section Nigri reveals drivers in fungal speciation.</title>
        <authorList>
            <consortium name="DOE Joint Genome Institute"/>
            <person name="Vesth T.C."/>
            <person name="Nybo J."/>
            <person name="Theobald S."/>
            <person name="Brandl J."/>
            <person name="Frisvad J.C."/>
            <person name="Nielsen K.F."/>
            <person name="Lyhne E.K."/>
            <person name="Kogle M.E."/>
            <person name="Kuo A."/>
            <person name="Riley R."/>
            <person name="Clum A."/>
            <person name="Nolan M."/>
            <person name="Lipzen A."/>
            <person name="Salamov A."/>
            <person name="Henrissat B."/>
            <person name="Wiebenga A."/>
            <person name="De vries R.P."/>
            <person name="Grigoriev I.V."/>
            <person name="Mortensen U.H."/>
            <person name="Andersen M.R."/>
            <person name="Baker S.E."/>
        </authorList>
    </citation>
    <scope>NUCLEOTIDE SEQUENCE [LARGE SCALE GENOMIC DNA]</scope>
    <source>
        <strain evidence="1 2">CBS 114.80</strain>
    </source>
</reference>
<dbReference type="EMBL" id="KZ825530">
    <property type="protein sequence ID" value="PYI29520.1"/>
    <property type="molecule type" value="Genomic_DNA"/>
</dbReference>
<proteinExistence type="predicted"/>
<organism evidence="1 2">
    <name type="scientific">Aspergillus indologenus CBS 114.80</name>
    <dbReference type="NCBI Taxonomy" id="1450541"/>
    <lineage>
        <taxon>Eukaryota</taxon>
        <taxon>Fungi</taxon>
        <taxon>Dikarya</taxon>
        <taxon>Ascomycota</taxon>
        <taxon>Pezizomycotina</taxon>
        <taxon>Eurotiomycetes</taxon>
        <taxon>Eurotiomycetidae</taxon>
        <taxon>Eurotiales</taxon>
        <taxon>Aspergillaceae</taxon>
        <taxon>Aspergillus</taxon>
        <taxon>Aspergillus subgen. Circumdati</taxon>
    </lineage>
</organism>
<protein>
    <submittedName>
        <fullName evidence="1">Uncharacterized protein</fullName>
    </submittedName>
</protein>
<keyword evidence="2" id="KW-1185">Reference proteome</keyword>
<dbReference type="AlphaFoldDB" id="A0A2V5ILZ1"/>